<evidence type="ECO:0000256" key="6">
    <source>
        <dbReference type="ARBA" id="ARBA00022694"/>
    </source>
</evidence>
<evidence type="ECO:0000256" key="9">
    <source>
        <dbReference type="ARBA" id="ARBA00058049"/>
    </source>
</evidence>
<evidence type="ECO:0000256" key="2">
    <source>
        <dbReference type="ARBA" id="ARBA00012750"/>
    </source>
</evidence>
<evidence type="ECO:0000256" key="5">
    <source>
        <dbReference type="ARBA" id="ARBA00022691"/>
    </source>
</evidence>
<dbReference type="GO" id="GO:0008033">
    <property type="term" value="P:tRNA processing"/>
    <property type="evidence" value="ECO:0007669"/>
    <property type="project" value="UniProtKB-KW"/>
</dbReference>
<proteinExistence type="inferred from homology"/>
<dbReference type="Gene3D" id="3.30.1960.10">
    <property type="entry name" value="tRNA wybutosine-synthesizing-like"/>
    <property type="match status" value="1"/>
</dbReference>
<dbReference type="PANTHER" id="PTHR48418:SF1">
    <property type="entry name" value="TRNA WYBUTOSINE-SYNTHESIZING PROTEIN 3"/>
    <property type="match status" value="1"/>
</dbReference>
<keyword evidence="4" id="KW-0808">Transferase</keyword>
<dbReference type="SUPFAM" id="SSF111278">
    <property type="entry name" value="SSo0622-like"/>
    <property type="match status" value="1"/>
</dbReference>
<evidence type="ECO:0000256" key="11">
    <source>
        <dbReference type="SAM" id="MobiDB-lite"/>
    </source>
</evidence>
<sequence>MERPEKDFIARKTGILAELATVLPDKSPKGDVDTPIIPLLKLLNRHPDYVTTSSCSGRVAVYADGPLLKPTEPTPAAPQVATNSMETMGPRKEGQWLMVSHSPATLDTPELDVANYIFGGHLDDASVTANNASPPPHSMDRLATFKFEPLIIHIQARTLQAAKRLLDLAIDCGFRNSGLKVSDKRYMIAVRSSLKIDAPIATVATPELSATGSSPYDQSGLLLYPLVSQEYLRILLHLSNAKFLENQVDMDNFECAFSRPVTKDQPETKEERRIRKRMEGLQRQNTLKASSPEIDN</sequence>
<keyword evidence="3" id="KW-0489">Methyltransferase</keyword>
<feature type="compositionally biased region" description="Basic and acidic residues" evidence="11">
    <location>
        <begin position="261"/>
        <end position="280"/>
    </location>
</feature>
<dbReference type="GO" id="GO:0008168">
    <property type="term" value="F:methyltransferase activity"/>
    <property type="evidence" value="ECO:0007669"/>
    <property type="project" value="UniProtKB-KW"/>
</dbReference>
<dbReference type="PANTHER" id="PTHR48418">
    <property type="entry name" value="TRNA WYBUTOSINE-SYNTHESIZING PROTEIN 3"/>
    <property type="match status" value="1"/>
</dbReference>
<dbReference type="InterPro" id="IPR003827">
    <property type="entry name" value="tRNA_yW-synthesising"/>
</dbReference>
<evidence type="ECO:0000256" key="8">
    <source>
        <dbReference type="ARBA" id="ARBA00049202"/>
    </source>
</evidence>
<comment type="similarity">
    <text evidence="1">Belongs to the TYW3 family.</text>
</comment>
<organism evidence="13 14">
    <name type="scientific">Dimargaris cristalligena</name>
    <dbReference type="NCBI Taxonomy" id="215637"/>
    <lineage>
        <taxon>Eukaryota</taxon>
        <taxon>Fungi</taxon>
        <taxon>Fungi incertae sedis</taxon>
        <taxon>Zoopagomycota</taxon>
        <taxon>Kickxellomycotina</taxon>
        <taxon>Dimargaritomycetes</taxon>
        <taxon>Dimargaritales</taxon>
        <taxon>Dimargaritaceae</taxon>
        <taxon>Dimargaris</taxon>
    </lineage>
</organism>
<keyword evidence="6" id="KW-0819">tRNA processing</keyword>
<evidence type="ECO:0000313" key="13">
    <source>
        <dbReference type="EMBL" id="RKP35461.1"/>
    </source>
</evidence>
<keyword evidence="14" id="KW-1185">Reference proteome</keyword>
<name>A0A4P9ZRS5_9FUNG</name>
<dbReference type="Pfam" id="PF02676">
    <property type="entry name" value="TYW3"/>
    <property type="match status" value="1"/>
</dbReference>
<protein>
    <recommendedName>
        <fullName evidence="10">tRNA wybutosine-synthesizing protein 3</fullName>
        <ecNumber evidence="2">2.1.1.282</ecNumber>
    </recommendedName>
    <alternativeName>
        <fullName evidence="7">tRNA(Phe) 7-((3-amino-3-carboxypropyl)-4-demethylwyosine(37)-N(4))-methyltransferase</fullName>
    </alternativeName>
</protein>
<dbReference type="EC" id="2.1.1.282" evidence="2"/>
<accession>A0A4P9ZRS5</accession>
<feature type="domain" description="tRNA wybutosine-synthesizing protein" evidence="12">
    <location>
        <begin position="11"/>
        <end position="258"/>
    </location>
</feature>
<dbReference type="InterPro" id="IPR036602">
    <property type="entry name" value="tRNA_yW-synthesising-like_sf"/>
</dbReference>
<evidence type="ECO:0000256" key="7">
    <source>
        <dbReference type="ARBA" id="ARBA00030554"/>
    </source>
</evidence>
<evidence type="ECO:0000256" key="1">
    <source>
        <dbReference type="ARBA" id="ARBA00008569"/>
    </source>
</evidence>
<dbReference type="STRING" id="215637.A0A4P9ZRS5"/>
<gene>
    <name evidence="13" type="ORF">BJ085DRAFT_15246</name>
</gene>
<dbReference type="AlphaFoldDB" id="A0A4P9ZRS5"/>
<dbReference type="EMBL" id="ML002864">
    <property type="protein sequence ID" value="RKP35461.1"/>
    <property type="molecule type" value="Genomic_DNA"/>
</dbReference>
<dbReference type="FunFam" id="3.30.1960.10:FF:000003">
    <property type="entry name" value="tRNA methyltransferase"/>
    <property type="match status" value="1"/>
</dbReference>
<dbReference type="Proteomes" id="UP000268162">
    <property type="component" value="Unassembled WGS sequence"/>
</dbReference>
<comment type="function">
    <text evidence="9">S-adenosyl-L-methionine-dependent methyltransferase that acts as a component of the wybutosine biosynthesis pathway. Wybutosine is a hyper modified guanosine with a tricyclic base found at the 3'-position adjacent to the anticodon of eukaryotic phenylalanine tRNA. Probably methylates N-4 position of wybutosine-86 to produce wybutosine-72.</text>
</comment>
<comment type="catalytic activity">
    <reaction evidence="8">
        <text>4-demethyl-7-[(3S)-3-amino-3-carboxypropyl]wyosine(37) in tRNA(Phe) + S-adenosyl-L-methionine = 7-[(3S)-3-amino-3-carboxypropyl]wyosine(37) in tRNA(Phe) + S-adenosyl-L-homocysteine + H(+)</text>
        <dbReference type="Rhea" id="RHEA:36635"/>
        <dbReference type="Rhea" id="RHEA-COMP:10378"/>
        <dbReference type="Rhea" id="RHEA-COMP:10379"/>
        <dbReference type="ChEBI" id="CHEBI:15378"/>
        <dbReference type="ChEBI" id="CHEBI:57856"/>
        <dbReference type="ChEBI" id="CHEBI:59789"/>
        <dbReference type="ChEBI" id="CHEBI:73543"/>
        <dbReference type="ChEBI" id="CHEBI:73550"/>
        <dbReference type="EC" id="2.1.1.282"/>
    </reaction>
</comment>
<evidence type="ECO:0000256" key="10">
    <source>
        <dbReference type="ARBA" id="ARBA00069229"/>
    </source>
</evidence>
<reference evidence="14" key="1">
    <citation type="journal article" date="2018" name="Nat. Microbiol.">
        <title>Leveraging single-cell genomics to expand the fungal tree of life.</title>
        <authorList>
            <person name="Ahrendt S.R."/>
            <person name="Quandt C.A."/>
            <person name="Ciobanu D."/>
            <person name="Clum A."/>
            <person name="Salamov A."/>
            <person name="Andreopoulos B."/>
            <person name="Cheng J.F."/>
            <person name="Woyke T."/>
            <person name="Pelin A."/>
            <person name="Henrissat B."/>
            <person name="Reynolds N.K."/>
            <person name="Benny G.L."/>
            <person name="Smith M.E."/>
            <person name="James T.Y."/>
            <person name="Grigoriev I.V."/>
        </authorList>
    </citation>
    <scope>NUCLEOTIDE SEQUENCE [LARGE SCALE GENOMIC DNA]</scope>
    <source>
        <strain evidence="14">RSA 468</strain>
    </source>
</reference>
<evidence type="ECO:0000256" key="3">
    <source>
        <dbReference type="ARBA" id="ARBA00022603"/>
    </source>
</evidence>
<evidence type="ECO:0000259" key="12">
    <source>
        <dbReference type="Pfam" id="PF02676"/>
    </source>
</evidence>
<keyword evidence="5" id="KW-0949">S-adenosyl-L-methionine</keyword>
<evidence type="ECO:0000256" key="4">
    <source>
        <dbReference type="ARBA" id="ARBA00022679"/>
    </source>
</evidence>
<feature type="region of interest" description="Disordered" evidence="11">
    <location>
        <begin position="261"/>
        <end position="296"/>
    </location>
</feature>
<dbReference type="GO" id="GO:0032259">
    <property type="term" value="P:methylation"/>
    <property type="evidence" value="ECO:0007669"/>
    <property type="project" value="UniProtKB-KW"/>
</dbReference>
<evidence type="ECO:0000313" key="14">
    <source>
        <dbReference type="Proteomes" id="UP000268162"/>
    </source>
</evidence>